<name>A0A933MJE4_UNCT6</name>
<comment type="similarity">
    <text evidence="2 4">Belongs to the UDP-N-acetylglucosamine 2-epimerase family.</text>
</comment>
<organism evidence="6 7">
    <name type="scientific">candidate division TA06 bacterium</name>
    <dbReference type="NCBI Taxonomy" id="2250710"/>
    <lineage>
        <taxon>Bacteria</taxon>
        <taxon>Bacteria division TA06</taxon>
    </lineage>
</organism>
<dbReference type="EC" id="5.1.3.14" evidence="3"/>
<comment type="caution">
    <text evidence="6">The sequence shown here is derived from an EMBL/GenBank/DDBJ whole genome shotgun (WGS) entry which is preliminary data.</text>
</comment>
<dbReference type="PANTHER" id="PTHR43174:SF2">
    <property type="entry name" value="UDP-N-ACETYLGLUCOSAMINE 2-EPIMERASE"/>
    <property type="match status" value="1"/>
</dbReference>
<dbReference type="InterPro" id="IPR029767">
    <property type="entry name" value="WecB-like"/>
</dbReference>
<evidence type="ECO:0000256" key="3">
    <source>
        <dbReference type="ARBA" id="ARBA00038858"/>
    </source>
</evidence>
<dbReference type="EMBL" id="JACQXR010000061">
    <property type="protein sequence ID" value="MBI4726589.1"/>
    <property type="molecule type" value="Genomic_DNA"/>
</dbReference>
<reference evidence="6" key="1">
    <citation type="submission" date="2020-07" db="EMBL/GenBank/DDBJ databases">
        <title>Huge and variable diversity of episymbiotic CPR bacteria and DPANN archaea in groundwater ecosystems.</title>
        <authorList>
            <person name="He C.Y."/>
            <person name="Keren R."/>
            <person name="Whittaker M."/>
            <person name="Farag I.F."/>
            <person name="Doudna J."/>
            <person name="Cate J.H.D."/>
            <person name="Banfield J.F."/>
        </authorList>
    </citation>
    <scope>NUCLEOTIDE SEQUENCE</scope>
    <source>
        <strain evidence="6">NC_groundwater_1520_Pr4_B-0.1um_53_5</strain>
    </source>
</reference>
<proteinExistence type="inferred from homology"/>
<evidence type="ECO:0000313" key="7">
    <source>
        <dbReference type="Proteomes" id="UP000736328"/>
    </source>
</evidence>
<gene>
    <name evidence="6" type="primary">wecB</name>
    <name evidence="6" type="ORF">HY768_05115</name>
</gene>
<evidence type="ECO:0000256" key="4">
    <source>
        <dbReference type="RuleBase" id="RU003513"/>
    </source>
</evidence>
<evidence type="ECO:0000259" key="5">
    <source>
        <dbReference type="Pfam" id="PF02350"/>
    </source>
</evidence>
<dbReference type="InterPro" id="IPR003331">
    <property type="entry name" value="UDP_GlcNAc_Epimerase_2_dom"/>
</dbReference>
<dbReference type="SUPFAM" id="SSF53756">
    <property type="entry name" value="UDP-Glycosyltransferase/glycogen phosphorylase"/>
    <property type="match status" value="1"/>
</dbReference>
<dbReference type="Proteomes" id="UP000736328">
    <property type="component" value="Unassembled WGS sequence"/>
</dbReference>
<dbReference type="GO" id="GO:0008761">
    <property type="term" value="F:UDP-N-acetylglucosamine 2-epimerase activity"/>
    <property type="evidence" value="ECO:0007669"/>
    <property type="project" value="UniProtKB-EC"/>
</dbReference>
<keyword evidence="1 4" id="KW-0413">Isomerase</keyword>
<dbReference type="Gene3D" id="3.40.50.2000">
    <property type="entry name" value="Glycogen Phosphorylase B"/>
    <property type="match status" value="2"/>
</dbReference>
<protein>
    <recommendedName>
        <fullName evidence="3">UDP-N-acetylglucosamine 2-epimerase (non-hydrolyzing)</fullName>
        <ecNumber evidence="3">5.1.3.14</ecNumber>
    </recommendedName>
</protein>
<dbReference type="NCBIfam" id="TIGR00236">
    <property type="entry name" value="wecB"/>
    <property type="match status" value="1"/>
</dbReference>
<feature type="domain" description="UDP-N-acetylglucosamine 2-epimerase" evidence="5">
    <location>
        <begin position="25"/>
        <end position="267"/>
    </location>
</feature>
<evidence type="ECO:0000256" key="1">
    <source>
        <dbReference type="ARBA" id="ARBA00023235"/>
    </source>
</evidence>
<dbReference type="PANTHER" id="PTHR43174">
    <property type="entry name" value="UDP-N-ACETYLGLUCOSAMINE 2-EPIMERASE"/>
    <property type="match status" value="1"/>
</dbReference>
<accession>A0A933MJE4</accession>
<dbReference type="Pfam" id="PF02350">
    <property type="entry name" value="Epimerase_2"/>
    <property type="match status" value="1"/>
</dbReference>
<sequence>MKISVIFGTRPEAIKLAPVIMALIKKFRVEVDVCVTAQHRKMLDETLAVFGITPDTDLDLMRPGQTLAQLTIRAVLALDGYLGKYKPDAILVQGDTTTVLCGALTAFYHKIKIGHVEAGLRTYQKYAPFPEEANRVLTSHLADWHFAPTETARQSLLKEGIADSKIFVTGNTVIDALYMVREKAKTKEFDEFPELKSLHSTFDIGHSTMVLITGHRRESFGGGFEQICGGIKKIAQKFPEIQVVYPVHLNPNVQQPVKKILGGLKNVP</sequence>
<evidence type="ECO:0000256" key="2">
    <source>
        <dbReference type="ARBA" id="ARBA00038209"/>
    </source>
</evidence>
<dbReference type="CDD" id="cd03786">
    <property type="entry name" value="GTB_UDP-GlcNAc_2-Epimerase"/>
    <property type="match status" value="1"/>
</dbReference>
<dbReference type="AlphaFoldDB" id="A0A933MJE4"/>
<evidence type="ECO:0000313" key="6">
    <source>
        <dbReference type="EMBL" id="MBI4726589.1"/>
    </source>
</evidence>